<name>A0A4Y9M3S7_9BRAD</name>
<dbReference type="Proteomes" id="UP000297966">
    <property type="component" value="Unassembled WGS sequence"/>
</dbReference>
<evidence type="ECO:0000256" key="3">
    <source>
        <dbReference type="ARBA" id="ARBA00022630"/>
    </source>
</evidence>
<evidence type="ECO:0000259" key="5">
    <source>
        <dbReference type="PROSITE" id="PS51387"/>
    </source>
</evidence>
<dbReference type="InterPro" id="IPR016164">
    <property type="entry name" value="FAD-linked_Oxase-like_C"/>
</dbReference>
<dbReference type="Gene3D" id="1.10.45.10">
    <property type="entry name" value="Vanillyl-alcohol Oxidase, Chain A, domain 4"/>
    <property type="match status" value="1"/>
</dbReference>
<dbReference type="PANTHER" id="PTHR43716">
    <property type="entry name" value="D-2-HYDROXYGLUTARATE DEHYDROGENASE, MITOCHONDRIAL"/>
    <property type="match status" value="1"/>
</dbReference>
<dbReference type="InterPro" id="IPR036318">
    <property type="entry name" value="FAD-bd_PCMH-like_sf"/>
</dbReference>
<evidence type="ECO:0000313" key="7">
    <source>
        <dbReference type="Proteomes" id="UP000297966"/>
    </source>
</evidence>
<keyword evidence="3" id="KW-0285">Flavoprotein</keyword>
<feature type="domain" description="FAD-binding PCMH-type" evidence="5">
    <location>
        <begin position="34"/>
        <end position="215"/>
    </location>
</feature>
<evidence type="ECO:0000313" key="6">
    <source>
        <dbReference type="EMBL" id="TFV49683.1"/>
    </source>
</evidence>
<dbReference type="RefSeq" id="WP_135173330.1">
    <property type="nucleotide sequence ID" value="NZ_SPQT01000002.1"/>
</dbReference>
<dbReference type="Gene3D" id="3.30.43.10">
    <property type="entry name" value="Uridine Diphospho-n-acetylenolpyruvylglucosamine Reductase, domain 2"/>
    <property type="match status" value="1"/>
</dbReference>
<protein>
    <submittedName>
        <fullName evidence="6">FAD-binding oxidoreductase</fullName>
    </submittedName>
</protein>
<dbReference type="InterPro" id="IPR016171">
    <property type="entry name" value="Vanillyl_alc_oxidase_C-sub2"/>
</dbReference>
<dbReference type="PROSITE" id="PS51387">
    <property type="entry name" value="FAD_PCMH"/>
    <property type="match status" value="1"/>
</dbReference>
<dbReference type="InterPro" id="IPR004113">
    <property type="entry name" value="FAD-bd_oxidored_4_C"/>
</dbReference>
<dbReference type="PANTHER" id="PTHR43716:SF2">
    <property type="entry name" value="BLL6224 PROTEIN"/>
    <property type="match status" value="1"/>
</dbReference>
<comment type="cofactor">
    <cofactor evidence="1">
        <name>FAD</name>
        <dbReference type="ChEBI" id="CHEBI:57692"/>
    </cofactor>
</comment>
<reference evidence="6 7" key="1">
    <citation type="submission" date="2019-03" db="EMBL/GenBank/DDBJ databases">
        <title>Bradyrhizobium diversity isolated from nodules of Chamaecrista fasciculata.</title>
        <authorList>
            <person name="Klepa M.S."/>
            <person name="Urquiaga M.O."/>
            <person name="Hungria M."/>
            <person name="Delamuta J.R."/>
        </authorList>
    </citation>
    <scope>NUCLEOTIDE SEQUENCE [LARGE SCALE GENOMIC DNA]</scope>
    <source>
        <strain evidence="6 7">CNPSo 3448</strain>
    </source>
</reference>
<dbReference type="InterPro" id="IPR051264">
    <property type="entry name" value="FAD-oxidored/transferase_4"/>
</dbReference>
<dbReference type="OrthoDB" id="9815648at2"/>
<dbReference type="AlphaFoldDB" id="A0A4Y9M3S7"/>
<evidence type="ECO:0000256" key="4">
    <source>
        <dbReference type="ARBA" id="ARBA00022827"/>
    </source>
</evidence>
<dbReference type="GO" id="GO:0022904">
    <property type="term" value="P:respiratory electron transport chain"/>
    <property type="evidence" value="ECO:0007669"/>
    <property type="project" value="TreeGrafter"/>
</dbReference>
<dbReference type="FunFam" id="1.10.45.10:FF:000001">
    <property type="entry name" value="D-lactate dehydrogenase mitochondrial"/>
    <property type="match status" value="1"/>
</dbReference>
<dbReference type="Pfam" id="PF02913">
    <property type="entry name" value="FAD-oxidase_C"/>
    <property type="match status" value="1"/>
</dbReference>
<dbReference type="GO" id="GO:0003824">
    <property type="term" value="F:catalytic activity"/>
    <property type="evidence" value="ECO:0007669"/>
    <property type="project" value="InterPro"/>
</dbReference>
<dbReference type="GO" id="GO:0071949">
    <property type="term" value="F:FAD binding"/>
    <property type="evidence" value="ECO:0007669"/>
    <property type="project" value="InterPro"/>
</dbReference>
<dbReference type="InterPro" id="IPR016166">
    <property type="entry name" value="FAD-bd_PCMH"/>
</dbReference>
<sequence length="465" mass="49437">MNDVVAKLRELLGSDCITDPALADGYLSDWRGLLRGNAACVLRPRTTSLLSRSVRICQEAGVNVVPQGGNTGLVGGSTPDETGLQIVVSTGAMKKIRTVDPVDMSVVAEAGATIAELQSAAAEADALFPLSFASEGTATLGGALATNAGGISAVRYGSARDLLLGMEVVLPDGRIWNGLRTLRKDNTGYALKHLFAGSEGTLGIIAAAAMKLAPLPVGREVAFCAVETEDQVLDFWMKLRAAADGNVRAIEYLSGSCVELAKREGLRSPVEKADHYVLVELTSSRPEAGLKDMLEAFLADRLEDGTIVDAALAQSGEQQKQIWRLREDQTEVQKKAGRDFKHDVAVPVANVPELLRRSRADVEAGFPDVTVVPFGHVGDGNIHLNVVLPAALGAERAAEHGRQISQAIYDIVLSLGGTFSAEHGIGRAKVGLLESKRDPVELDLMRRIKSALDEDGSFNPGKIFR</sequence>
<dbReference type="SUPFAM" id="SSF55103">
    <property type="entry name" value="FAD-linked oxidases, C-terminal domain"/>
    <property type="match status" value="1"/>
</dbReference>
<dbReference type="InterPro" id="IPR006094">
    <property type="entry name" value="Oxid_FAD_bind_N"/>
</dbReference>
<proteinExistence type="inferred from homology"/>
<organism evidence="6 7">
    <name type="scientific">Bradyrhizobium niftali</name>
    <dbReference type="NCBI Taxonomy" id="2560055"/>
    <lineage>
        <taxon>Bacteria</taxon>
        <taxon>Pseudomonadati</taxon>
        <taxon>Pseudomonadota</taxon>
        <taxon>Alphaproteobacteria</taxon>
        <taxon>Hyphomicrobiales</taxon>
        <taxon>Nitrobacteraceae</taxon>
        <taxon>Bradyrhizobium</taxon>
    </lineage>
</organism>
<keyword evidence="7" id="KW-1185">Reference proteome</keyword>
<evidence type="ECO:0000256" key="1">
    <source>
        <dbReference type="ARBA" id="ARBA00001974"/>
    </source>
</evidence>
<gene>
    <name evidence="6" type="ORF">E4K65_05705</name>
</gene>
<evidence type="ECO:0000256" key="2">
    <source>
        <dbReference type="ARBA" id="ARBA00008000"/>
    </source>
</evidence>
<dbReference type="SUPFAM" id="SSF56176">
    <property type="entry name" value="FAD-binding/transporter-associated domain-like"/>
    <property type="match status" value="1"/>
</dbReference>
<dbReference type="Gene3D" id="3.30.465.10">
    <property type="match status" value="1"/>
</dbReference>
<dbReference type="InterPro" id="IPR016167">
    <property type="entry name" value="FAD-bd_PCMH_sub1"/>
</dbReference>
<dbReference type="Gene3D" id="3.30.70.2740">
    <property type="match status" value="1"/>
</dbReference>
<dbReference type="InterPro" id="IPR016169">
    <property type="entry name" value="FAD-bd_PCMH_sub2"/>
</dbReference>
<dbReference type="Gene3D" id="3.30.70.2190">
    <property type="match status" value="1"/>
</dbReference>
<keyword evidence="4" id="KW-0274">FAD</keyword>
<dbReference type="EMBL" id="SPQT01000002">
    <property type="protein sequence ID" value="TFV49683.1"/>
    <property type="molecule type" value="Genomic_DNA"/>
</dbReference>
<dbReference type="Pfam" id="PF01565">
    <property type="entry name" value="FAD_binding_4"/>
    <property type="match status" value="1"/>
</dbReference>
<comment type="similarity">
    <text evidence="2">Belongs to the FAD-binding oxidoreductase/transferase type 4 family.</text>
</comment>
<comment type="caution">
    <text evidence="6">The sequence shown here is derived from an EMBL/GenBank/DDBJ whole genome shotgun (WGS) entry which is preliminary data.</text>
</comment>
<accession>A0A4Y9M3S7</accession>